<keyword evidence="6" id="KW-1133">Transmembrane helix</keyword>
<dbReference type="InterPro" id="IPR006311">
    <property type="entry name" value="TAT_signal"/>
</dbReference>
<feature type="domain" description="Gram-positive cocci surface proteins LPxTG" evidence="8">
    <location>
        <begin position="600"/>
        <end position="633"/>
    </location>
</feature>
<feature type="region of interest" description="Disordered" evidence="5">
    <location>
        <begin position="236"/>
        <end position="257"/>
    </location>
</feature>
<dbReference type="Proteomes" id="UP001620273">
    <property type="component" value="Unassembled WGS sequence"/>
</dbReference>
<evidence type="ECO:0000259" key="9">
    <source>
        <dbReference type="Pfam" id="PF17802"/>
    </source>
</evidence>
<evidence type="ECO:0000256" key="1">
    <source>
        <dbReference type="ARBA" id="ARBA00022512"/>
    </source>
</evidence>
<feature type="chain" id="PRO_5046835030" evidence="7">
    <location>
        <begin position="32"/>
        <end position="638"/>
    </location>
</feature>
<feature type="region of interest" description="Disordered" evidence="5">
    <location>
        <begin position="111"/>
        <end position="133"/>
    </location>
</feature>
<dbReference type="InterPro" id="IPR013783">
    <property type="entry name" value="Ig-like_fold"/>
</dbReference>
<protein>
    <submittedName>
        <fullName evidence="10">SpaA isopeptide-forming pilin-related protein</fullName>
    </submittedName>
</protein>
<evidence type="ECO:0000256" key="4">
    <source>
        <dbReference type="ARBA" id="ARBA00023088"/>
    </source>
</evidence>
<evidence type="ECO:0000256" key="6">
    <source>
        <dbReference type="SAM" id="Phobius"/>
    </source>
</evidence>
<accession>A0ABW8KNA5</accession>
<dbReference type="EMBL" id="JAOQBW010000002">
    <property type="protein sequence ID" value="MFK3575899.1"/>
    <property type="molecule type" value="Genomic_DNA"/>
</dbReference>
<gene>
    <name evidence="10" type="ORF">OCH74_03310</name>
</gene>
<feature type="compositionally biased region" description="Polar residues" evidence="5">
    <location>
        <begin position="118"/>
        <end position="133"/>
    </location>
</feature>
<evidence type="ECO:0000313" key="11">
    <source>
        <dbReference type="Proteomes" id="UP001620273"/>
    </source>
</evidence>
<evidence type="ECO:0000259" key="8">
    <source>
        <dbReference type="Pfam" id="PF00746"/>
    </source>
</evidence>
<organism evidence="10 11">
    <name type="scientific">Bifidobacterium thermacidophilum</name>
    <dbReference type="NCBI Taxonomy" id="246618"/>
    <lineage>
        <taxon>Bacteria</taxon>
        <taxon>Bacillati</taxon>
        <taxon>Actinomycetota</taxon>
        <taxon>Actinomycetes</taxon>
        <taxon>Bifidobacteriales</taxon>
        <taxon>Bifidobacteriaceae</taxon>
        <taxon>Bifidobacterium</taxon>
    </lineage>
</organism>
<dbReference type="Gene3D" id="2.60.40.10">
    <property type="entry name" value="Immunoglobulins"/>
    <property type="match status" value="1"/>
</dbReference>
<dbReference type="InterPro" id="IPR041033">
    <property type="entry name" value="SpaA_PFL_dom_1"/>
</dbReference>
<keyword evidence="11" id="KW-1185">Reference proteome</keyword>
<evidence type="ECO:0000256" key="3">
    <source>
        <dbReference type="ARBA" id="ARBA00022729"/>
    </source>
</evidence>
<reference evidence="10 11" key="1">
    <citation type="submission" date="2022-09" db="EMBL/GenBank/DDBJ databases">
        <title>Genome sequencing of four strains from tibetan pig.</title>
        <authorList>
            <person name="Feng J."/>
        </authorList>
    </citation>
    <scope>NUCLEOTIDE SEQUENCE [LARGE SCALE GENOMIC DNA]</scope>
    <source>
        <strain evidence="10 11">11-1-1</strain>
    </source>
</reference>
<feature type="compositionally biased region" description="Polar residues" evidence="5">
    <location>
        <begin position="238"/>
        <end position="257"/>
    </location>
</feature>
<dbReference type="PROSITE" id="PS51318">
    <property type="entry name" value="TAT"/>
    <property type="match status" value="1"/>
</dbReference>
<name>A0ABW8KNA5_9BIFI</name>
<evidence type="ECO:0000256" key="5">
    <source>
        <dbReference type="SAM" id="MobiDB-lite"/>
    </source>
</evidence>
<dbReference type="InterPro" id="IPR019931">
    <property type="entry name" value="LPXTG_anchor"/>
</dbReference>
<evidence type="ECO:0000256" key="2">
    <source>
        <dbReference type="ARBA" id="ARBA00022525"/>
    </source>
</evidence>
<dbReference type="RefSeq" id="WP_404440262.1">
    <property type="nucleotide sequence ID" value="NZ_JAOQBW010000002.1"/>
</dbReference>
<keyword evidence="6" id="KW-0812">Transmembrane</keyword>
<feature type="signal peptide" evidence="7">
    <location>
        <begin position="1"/>
        <end position="31"/>
    </location>
</feature>
<keyword evidence="1" id="KW-0134">Cell wall</keyword>
<sequence>MKTSIRKFLSGVAAVAIALGGLALGVGSAQAADANGTITVTANNGTAGHTLTAYKIAAYNSGTYSATSAGKLDTTTFNYVVDSSDESAIESALDKAGISASASGTLTKAQEGLKQLSEDSSGTPYGYKTGTNTGEKKERLFADALAEKISSTDAATKWTPSSAPVPATGTNTFSATLPEGLYLILDTYASGGNSANSTQSVPMIVGTTFANTKITDPGNVGTVTLKDTTAPITKEVVTKNSTAQDNDPSSFTTDNDPSYNTTDTVYFKLTTQIPNYDGYASDPTLNNPNATRQLSIVDTFEEGKFTDQTVVSVYDTTKSQQLTLNSDFTTKAESTTSSATDLNKLTIDFERLVNKAQADTTKNLGAAWDGWESGDTITVIVSGKLSTAATTTTKGGSTAGTGADTQGNNNTVQLTYSNNPSNTSEVNTVQGPIVNVYTHEFTIHKVDAAGSDLQGATFQVSTGGTPLKFKKDADGAYVVDKDSSTATTDLVSDSNGLIKVKGLKASTDGVTYTVKETKVPDTSYLQAVAPTYEVTLKDGFDNDGTNPARSGTAAKAGDDWLTDLSYTYTQDGYKLVTASTNDTSAPTGDTAYVKNVTSITQLPKTGAAGIAMFTIIGVAVIAVAALFAVRARKAAQRA</sequence>
<evidence type="ECO:0000313" key="10">
    <source>
        <dbReference type="EMBL" id="MFK3575899.1"/>
    </source>
</evidence>
<proteinExistence type="predicted"/>
<feature type="domain" description="SpaA-like prealbumin fold" evidence="9">
    <location>
        <begin position="440"/>
        <end position="538"/>
    </location>
</feature>
<dbReference type="Gene3D" id="2.60.40.740">
    <property type="match status" value="1"/>
</dbReference>
<dbReference type="NCBIfam" id="TIGR01167">
    <property type="entry name" value="LPXTG_anchor"/>
    <property type="match status" value="1"/>
</dbReference>
<keyword evidence="2" id="KW-0964">Secreted</keyword>
<dbReference type="Pfam" id="PF17802">
    <property type="entry name" value="SpaA"/>
    <property type="match status" value="1"/>
</dbReference>
<dbReference type="Pfam" id="PF00746">
    <property type="entry name" value="Gram_pos_anchor"/>
    <property type="match status" value="1"/>
</dbReference>
<keyword evidence="4" id="KW-0572">Peptidoglycan-anchor</keyword>
<evidence type="ECO:0000256" key="7">
    <source>
        <dbReference type="SAM" id="SignalP"/>
    </source>
</evidence>
<keyword evidence="6" id="KW-0472">Membrane</keyword>
<keyword evidence="3 7" id="KW-0732">Signal</keyword>
<comment type="caution">
    <text evidence="10">The sequence shown here is derived from an EMBL/GenBank/DDBJ whole genome shotgun (WGS) entry which is preliminary data.</text>
</comment>
<feature type="transmembrane region" description="Helical" evidence="6">
    <location>
        <begin position="607"/>
        <end position="629"/>
    </location>
</feature>